<sequence>MNDDGLVLAAEDCEETEFIRLHRFTEYEDRIIKSLMAHGPVLLRGGRGSGKSALLIEATRRAHSSLPTVLAVYLSLRHLPLLEASGNDYQQFFTRLLVDAVNDALDKAGLSERLPSRIGPEDIRSALVGLASTIRKRLVLMFDDAAHIGRETDLGDFFGLFRTLSGNGVSCKAAIYPGVTKFGTRFDVYNDATVIDLARDERTPAFAEFFREVIRARYSGLENKFTKSVLADEERIYRFLGRAVLGNARAFVFTCNMLSEHRAIGLTELTSCLLKLGADYYWPLLEELKPKLGIYEPLLDPAQDVAERLFKHLADKRATSFLLHRDHQHRLAKVLEILEYVGFISRREASRTLKSGGRGGRYASNLCTLLDHVPQRRVTVDLFIEWSATADEPAEIYSTNEVLNVPVPDPDPSRNLAVLALGIEVLGNRNVYPYGLTEQKIQTLREAGIVTIQDLALAPDEKLRKLPSIGTKFFNRIKNTVAQAIWM</sequence>
<dbReference type="OrthoDB" id="7788065at2"/>
<evidence type="ECO:0000313" key="2">
    <source>
        <dbReference type="Proteomes" id="UP000366819"/>
    </source>
</evidence>
<dbReference type="SUPFAM" id="SSF47794">
    <property type="entry name" value="Rad51 N-terminal domain-like"/>
    <property type="match status" value="1"/>
</dbReference>
<dbReference type="SUPFAM" id="SSF52540">
    <property type="entry name" value="P-loop containing nucleoside triphosphate hydrolases"/>
    <property type="match status" value="1"/>
</dbReference>
<dbReference type="EMBL" id="CABPSN010000002">
    <property type="protein sequence ID" value="VVD96742.1"/>
    <property type="molecule type" value="Genomic_DNA"/>
</dbReference>
<dbReference type="RefSeq" id="WP_150575560.1">
    <property type="nucleotide sequence ID" value="NZ_CABPSN010000002.1"/>
</dbReference>
<protein>
    <submittedName>
        <fullName evidence="1">Uncharacterized protein</fullName>
    </submittedName>
</protein>
<dbReference type="InterPro" id="IPR027417">
    <property type="entry name" value="P-loop_NTPase"/>
</dbReference>
<dbReference type="AlphaFoldDB" id="A0A5E4UB46"/>
<keyword evidence="2" id="KW-1185">Reference proteome</keyword>
<name>A0A5E4UB46_9BURK</name>
<dbReference type="Gene3D" id="1.10.150.20">
    <property type="entry name" value="5' to 3' exonuclease, C-terminal subdomain"/>
    <property type="match status" value="1"/>
</dbReference>
<evidence type="ECO:0000313" key="1">
    <source>
        <dbReference type="EMBL" id="VVD96742.1"/>
    </source>
</evidence>
<dbReference type="InterPro" id="IPR010995">
    <property type="entry name" value="DNA_repair_Rad51/TF_NusA_a-hlx"/>
</dbReference>
<accession>A0A5E4UB46</accession>
<organism evidence="1 2">
    <name type="scientific">Pandoraea aquatica</name>
    <dbReference type="NCBI Taxonomy" id="2508290"/>
    <lineage>
        <taxon>Bacteria</taxon>
        <taxon>Pseudomonadati</taxon>
        <taxon>Pseudomonadota</taxon>
        <taxon>Betaproteobacteria</taxon>
        <taxon>Burkholderiales</taxon>
        <taxon>Burkholderiaceae</taxon>
        <taxon>Pandoraea</taxon>
    </lineage>
</organism>
<gene>
    <name evidence="1" type="ORF">PAQ31011_01928</name>
</gene>
<dbReference type="Proteomes" id="UP000366819">
    <property type="component" value="Unassembled WGS sequence"/>
</dbReference>
<reference evidence="1 2" key="1">
    <citation type="submission" date="2019-08" db="EMBL/GenBank/DDBJ databases">
        <authorList>
            <person name="Peeters C."/>
        </authorList>
    </citation>
    <scope>NUCLEOTIDE SEQUENCE [LARGE SCALE GENOMIC DNA]</scope>
    <source>
        <strain evidence="1 2">LMG 31011</strain>
    </source>
</reference>
<dbReference type="GO" id="GO:0000166">
    <property type="term" value="F:nucleotide binding"/>
    <property type="evidence" value="ECO:0007669"/>
    <property type="project" value="InterPro"/>
</dbReference>
<proteinExistence type="predicted"/>